<organism evidence="1 2">
    <name type="scientific">Leucogyrophana mollusca</name>
    <dbReference type="NCBI Taxonomy" id="85980"/>
    <lineage>
        <taxon>Eukaryota</taxon>
        <taxon>Fungi</taxon>
        <taxon>Dikarya</taxon>
        <taxon>Basidiomycota</taxon>
        <taxon>Agaricomycotina</taxon>
        <taxon>Agaricomycetes</taxon>
        <taxon>Agaricomycetidae</taxon>
        <taxon>Boletales</taxon>
        <taxon>Boletales incertae sedis</taxon>
        <taxon>Leucogyrophana</taxon>
    </lineage>
</organism>
<proteinExistence type="predicted"/>
<comment type="caution">
    <text evidence="1">The sequence shown here is derived from an EMBL/GenBank/DDBJ whole genome shotgun (WGS) entry which is preliminary data.</text>
</comment>
<protein>
    <submittedName>
        <fullName evidence="1">Uncharacterized protein</fullName>
    </submittedName>
</protein>
<accession>A0ACB8B3K4</accession>
<dbReference type="EMBL" id="MU266589">
    <property type="protein sequence ID" value="KAH7920310.1"/>
    <property type="molecule type" value="Genomic_DNA"/>
</dbReference>
<evidence type="ECO:0000313" key="1">
    <source>
        <dbReference type="EMBL" id="KAH7920310.1"/>
    </source>
</evidence>
<evidence type="ECO:0000313" key="2">
    <source>
        <dbReference type="Proteomes" id="UP000790709"/>
    </source>
</evidence>
<gene>
    <name evidence="1" type="ORF">BV22DRAFT_1050428</name>
</gene>
<dbReference type="Proteomes" id="UP000790709">
    <property type="component" value="Unassembled WGS sequence"/>
</dbReference>
<keyword evidence="2" id="KW-1185">Reference proteome</keyword>
<sequence>MSGKDSEWDMWAHGCTEYDSIPPLSLSPWEPRTIGQTKGIMGVVACGSFIESEFEALLKIQMCQVRDSEVPELAPEIATKNPITVPDKDNESIEELEAKLKRKRVERVEKAWQVEEACKRRKVEQVEQVRKEKEHQKKEEEDWKCCLLSMNTGHYPPRLAVQTNTNG</sequence>
<name>A0ACB8B3K4_9AGAM</name>
<reference evidence="1" key="1">
    <citation type="journal article" date="2021" name="New Phytol.">
        <title>Evolutionary innovations through gain and loss of genes in the ectomycorrhizal Boletales.</title>
        <authorList>
            <person name="Wu G."/>
            <person name="Miyauchi S."/>
            <person name="Morin E."/>
            <person name="Kuo A."/>
            <person name="Drula E."/>
            <person name="Varga T."/>
            <person name="Kohler A."/>
            <person name="Feng B."/>
            <person name="Cao Y."/>
            <person name="Lipzen A."/>
            <person name="Daum C."/>
            <person name="Hundley H."/>
            <person name="Pangilinan J."/>
            <person name="Johnson J."/>
            <person name="Barry K."/>
            <person name="LaButti K."/>
            <person name="Ng V."/>
            <person name="Ahrendt S."/>
            <person name="Min B."/>
            <person name="Choi I.G."/>
            <person name="Park H."/>
            <person name="Plett J.M."/>
            <person name="Magnuson J."/>
            <person name="Spatafora J.W."/>
            <person name="Nagy L.G."/>
            <person name="Henrissat B."/>
            <person name="Grigoriev I.V."/>
            <person name="Yang Z.L."/>
            <person name="Xu J."/>
            <person name="Martin F.M."/>
        </authorList>
    </citation>
    <scope>NUCLEOTIDE SEQUENCE</scope>
    <source>
        <strain evidence="1">KUC20120723A-06</strain>
    </source>
</reference>